<dbReference type="Proteomes" id="UP000812287">
    <property type="component" value="Unassembled WGS sequence"/>
</dbReference>
<gene>
    <name evidence="2" type="ORF">BT62DRAFT_934375</name>
</gene>
<name>A0A9P7VP36_9AGAR</name>
<evidence type="ECO:0000313" key="2">
    <source>
        <dbReference type="EMBL" id="KAG7444197.1"/>
    </source>
</evidence>
<dbReference type="CDD" id="cd01741">
    <property type="entry name" value="GATase1_1"/>
    <property type="match status" value="1"/>
</dbReference>
<dbReference type="OrthoDB" id="92161at2759"/>
<dbReference type="GeneID" id="66109015"/>
<evidence type="ECO:0000259" key="1">
    <source>
        <dbReference type="Pfam" id="PF00117"/>
    </source>
</evidence>
<reference evidence="2" key="1">
    <citation type="submission" date="2020-11" db="EMBL/GenBank/DDBJ databases">
        <title>Adaptations for nitrogen fixation in a non-lichenized fungal sporocarp promotes dispersal by wood-feeding termites.</title>
        <authorList>
            <consortium name="DOE Joint Genome Institute"/>
            <person name="Koch R.A."/>
            <person name="Yoon G."/>
            <person name="Arayal U."/>
            <person name="Lail K."/>
            <person name="Amirebrahimi M."/>
            <person name="Labutti K."/>
            <person name="Lipzen A."/>
            <person name="Riley R."/>
            <person name="Barry K."/>
            <person name="Henrissat B."/>
            <person name="Grigoriev I.V."/>
            <person name="Herr J.R."/>
            <person name="Aime M.C."/>
        </authorList>
    </citation>
    <scope>NUCLEOTIDE SEQUENCE</scope>
    <source>
        <strain evidence="2">MCA 3950</strain>
    </source>
</reference>
<dbReference type="GO" id="GO:0005829">
    <property type="term" value="C:cytosol"/>
    <property type="evidence" value="ECO:0007669"/>
    <property type="project" value="TreeGrafter"/>
</dbReference>
<dbReference type="RefSeq" id="XP_043037697.1">
    <property type="nucleotide sequence ID" value="XM_043186718.1"/>
</dbReference>
<accession>A0A9P7VP36</accession>
<sequence>MSPMKLAILLCDTPLPAVVSTYGDYTVIFHRLLSSAPSAPSFTLDPYDVVSAKAYPEDPTSYDAILLTGSKHSAHENDAWIHKLVDFVRTTASLHPQVKLIGICFGHQIIARALGGDKACVVNTAGWEVGPTKIELTPLGEKIFGKPGELVMQQMHRDHVPSLPPGFHLLASTSVAPVQGMVKFQDGQEEDVHIFAVQGHPEFTEPMVSIMVETRGASGILSKEIVEDVGKRKDMPTDGVLVANSIWRILQSSRHS</sequence>
<dbReference type="Gene3D" id="3.40.50.880">
    <property type="match status" value="1"/>
</dbReference>
<dbReference type="InterPro" id="IPR029062">
    <property type="entry name" value="Class_I_gatase-like"/>
</dbReference>
<dbReference type="PANTHER" id="PTHR42695:SF5">
    <property type="entry name" value="GLUTAMINE AMIDOTRANSFERASE YLR126C-RELATED"/>
    <property type="match status" value="1"/>
</dbReference>
<dbReference type="PROSITE" id="PS51273">
    <property type="entry name" value="GATASE_TYPE_1"/>
    <property type="match status" value="1"/>
</dbReference>
<dbReference type="AlphaFoldDB" id="A0A9P7VP36"/>
<dbReference type="EMBL" id="MU250541">
    <property type="protein sequence ID" value="KAG7444197.1"/>
    <property type="molecule type" value="Genomic_DNA"/>
</dbReference>
<organism evidence="2 3">
    <name type="scientific">Guyanagaster necrorhizus</name>
    <dbReference type="NCBI Taxonomy" id="856835"/>
    <lineage>
        <taxon>Eukaryota</taxon>
        <taxon>Fungi</taxon>
        <taxon>Dikarya</taxon>
        <taxon>Basidiomycota</taxon>
        <taxon>Agaricomycotina</taxon>
        <taxon>Agaricomycetes</taxon>
        <taxon>Agaricomycetidae</taxon>
        <taxon>Agaricales</taxon>
        <taxon>Marasmiineae</taxon>
        <taxon>Physalacriaceae</taxon>
        <taxon>Guyanagaster</taxon>
    </lineage>
</organism>
<feature type="domain" description="Glutamine amidotransferase" evidence="1">
    <location>
        <begin position="59"/>
        <end position="204"/>
    </location>
</feature>
<dbReference type="PANTHER" id="PTHR42695">
    <property type="entry name" value="GLUTAMINE AMIDOTRANSFERASE YLR126C-RELATED"/>
    <property type="match status" value="1"/>
</dbReference>
<dbReference type="InterPro" id="IPR044992">
    <property type="entry name" value="ChyE-like"/>
</dbReference>
<dbReference type="Pfam" id="PF00117">
    <property type="entry name" value="GATase"/>
    <property type="match status" value="1"/>
</dbReference>
<keyword evidence="3" id="KW-1185">Reference proteome</keyword>
<dbReference type="InterPro" id="IPR017926">
    <property type="entry name" value="GATASE"/>
</dbReference>
<comment type="caution">
    <text evidence="2">The sequence shown here is derived from an EMBL/GenBank/DDBJ whole genome shotgun (WGS) entry which is preliminary data.</text>
</comment>
<proteinExistence type="predicted"/>
<dbReference type="GO" id="GO:0005634">
    <property type="term" value="C:nucleus"/>
    <property type="evidence" value="ECO:0007669"/>
    <property type="project" value="TreeGrafter"/>
</dbReference>
<dbReference type="SUPFAM" id="SSF52317">
    <property type="entry name" value="Class I glutamine amidotransferase-like"/>
    <property type="match status" value="1"/>
</dbReference>
<protein>
    <submittedName>
        <fullName evidence="2">Class I glutamine amidotransferase-like protein</fullName>
    </submittedName>
</protein>
<keyword evidence="2" id="KW-0315">Glutamine amidotransferase</keyword>
<evidence type="ECO:0000313" key="3">
    <source>
        <dbReference type="Proteomes" id="UP000812287"/>
    </source>
</evidence>